<feature type="compositionally biased region" description="Basic and acidic residues" evidence="3">
    <location>
        <begin position="392"/>
        <end position="402"/>
    </location>
</feature>
<feature type="domain" description="C-JID" evidence="4">
    <location>
        <begin position="101"/>
        <end position="183"/>
    </location>
</feature>
<reference evidence="5" key="1">
    <citation type="submission" date="2018-02" db="EMBL/GenBank/DDBJ databases">
        <authorList>
            <person name="Cohen D.B."/>
            <person name="Kent A.D."/>
        </authorList>
    </citation>
    <scope>NUCLEOTIDE SEQUENCE</scope>
</reference>
<feature type="region of interest" description="Disordered" evidence="3">
    <location>
        <begin position="225"/>
        <end position="244"/>
    </location>
</feature>
<sequence>MERVCKLYLNGTAITELPTSIEHLTGLASLSLRDCKSLVCLPITIFNIKFLKDVDISECSKLDKLPENLGNAESVEELNLSGTAIRQGLPPPSNLRYDIVIPGSEIPEWFSHQSLGTKLNIKEPYSHLCNELMGIAACVVFCSQEHHPHHQINSGIGIETFTHNPRFKVKKCGLRVVYKKDIEGLNRTRAQCSNYSITPYEGLDVLHPNFNNSTVLPEVNEVKRSRDDYDGAGPSGEGSSNGVPHQKCILRLTDSMIHGNSDFEGLSPQYPRTRYDIIIPGSEIPRCQIGIKIAVSNSSFKVKKCRLRVVYKKDIEGLNRTRAQCSNNSTPYEGLDVLHPNFNNSAVLAEVNEVKQSRDDYDGAGPSGEGSSNDVPHPKSIQRLTESMTHGNSDREDSSDST</sequence>
<protein>
    <recommendedName>
        <fullName evidence="4">C-JID domain-containing protein</fullName>
    </recommendedName>
</protein>
<proteinExistence type="predicted"/>
<evidence type="ECO:0000313" key="5">
    <source>
        <dbReference type="EMBL" id="SPC95558.1"/>
    </source>
</evidence>
<dbReference type="Gene3D" id="3.80.10.10">
    <property type="entry name" value="Ribonuclease Inhibitor"/>
    <property type="match status" value="1"/>
</dbReference>
<name>A0A2N9G7Q2_FAGSY</name>
<dbReference type="SUPFAM" id="SSF52047">
    <property type="entry name" value="RNI-like"/>
    <property type="match status" value="1"/>
</dbReference>
<evidence type="ECO:0000259" key="4">
    <source>
        <dbReference type="Pfam" id="PF20160"/>
    </source>
</evidence>
<evidence type="ECO:0000256" key="2">
    <source>
        <dbReference type="ARBA" id="ARBA00022737"/>
    </source>
</evidence>
<dbReference type="AlphaFoldDB" id="A0A2N9G7Q2"/>
<dbReference type="EMBL" id="OIVN01001580">
    <property type="protein sequence ID" value="SPC95558.1"/>
    <property type="molecule type" value="Genomic_DNA"/>
</dbReference>
<evidence type="ECO:0000256" key="3">
    <source>
        <dbReference type="SAM" id="MobiDB-lite"/>
    </source>
</evidence>
<organism evidence="5">
    <name type="scientific">Fagus sylvatica</name>
    <name type="common">Beechnut</name>
    <dbReference type="NCBI Taxonomy" id="28930"/>
    <lineage>
        <taxon>Eukaryota</taxon>
        <taxon>Viridiplantae</taxon>
        <taxon>Streptophyta</taxon>
        <taxon>Embryophyta</taxon>
        <taxon>Tracheophyta</taxon>
        <taxon>Spermatophyta</taxon>
        <taxon>Magnoliopsida</taxon>
        <taxon>eudicotyledons</taxon>
        <taxon>Gunneridae</taxon>
        <taxon>Pentapetalae</taxon>
        <taxon>rosids</taxon>
        <taxon>fabids</taxon>
        <taxon>Fagales</taxon>
        <taxon>Fagaceae</taxon>
        <taxon>Fagus</taxon>
    </lineage>
</organism>
<accession>A0A2N9G7Q2</accession>
<keyword evidence="1" id="KW-0433">Leucine-rich repeat</keyword>
<dbReference type="InterPro" id="IPR045344">
    <property type="entry name" value="C-JID"/>
</dbReference>
<feature type="region of interest" description="Disordered" evidence="3">
    <location>
        <begin position="357"/>
        <end position="402"/>
    </location>
</feature>
<feature type="compositionally biased region" description="Polar residues" evidence="3">
    <location>
        <begin position="382"/>
        <end position="391"/>
    </location>
</feature>
<keyword evidence="2" id="KW-0677">Repeat</keyword>
<dbReference type="PANTHER" id="PTHR16083:SF65">
    <property type="entry name" value="DISEASE RESISTANCE PROTEIN RPP8-LIKE"/>
    <property type="match status" value="1"/>
</dbReference>
<gene>
    <name evidence="5" type="ORF">FSB_LOCUS23440</name>
</gene>
<dbReference type="PANTHER" id="PTHR16083">
    <property type="entry name" value="LEUCINE RICH REPEAT CONTAINING PROTEIN"/>
    <property type="match status" value="1"/>
</dbReference>
<dbReference type="Pfam" id="PF20160">
    <property type="entry name" value="C-JID"/>
    <property type="match status" value="1"/>
</dbReference>
<dbReference type="InterPro" id="IPR032675">
    <property type="entry name" value="LRR_dom_sf"/>
</dbReference>
<evidence type="ECO:0000256" key="1">
    <source>
        <dbReference type="ARBA" id="ARBA00022614"/>
    </source>
</evidence>